<keyword evidence="2 4" id="KW-0442">Lipid degradation</keyword>
<evidence type="ECO:0000256" key="1">
    <source>
        <dbReference type="ARBA" id="ARBA00022801"/>
    </source>
</evidence>
<feature type="short sequence motif" description="GXGXXG" evidence="4">
    <location>
        <begin position="11"/>
        <end position="16"/>
    </location>
</feature>
<evidence type="ECO:0000313" key="8">
    <source>
        <dbReference type="Proteomes" id="UP000620224"/>
    </source>
</evidence>
<dbReference type="PROSITE" id="PS51635">
    <property type="entry name" value="PNPLA"/>
    <property type="match status" value="1"/>
</dbReference>
<keyword evidence="3 4" id="KW-0443">Lipid metabolism</keyword>
<organism evidence="7 8">
    <name type="scientific">Streptomyces lucensis JCM 4490</name>
    <dbReference type="NCBI Taxonomy" id="1306176"/>
    <lineage>
        <taxon>Bacteria</taxon>
        <taxon>Bacillati</taxon>
        <taxon>Actinomycetota</taxon>
        <taxon>Actinomycetes</taxon>
        <taxon>Kitasatosporales</taxon>
        <taxon>Streptomycetaceae</taxon>
        <taxon>Streptomyces</taxon>
    </lineage>
</organism>
<feature type="active site" description="Nucleophile" evidence="4">
    <location>
        <position position="44"/>
    </location>
</feature>
<dbReference type="InterPro" id="IPR050301">
    <property type="entry name" value="NTE"/>
</dbReference>
<dbReference type="InterPro" id="IPR016035">
    <property type="entry name" value="Acyl_Trfase/lysoPLipase"/>
</dbReference>
<dbReference type="Proteomes" id="UP000620224">
    <property type="component" value="Unassembled WGS sequence"/>
</dbReference>
<name>A0A918JCT8_9ACTN</name>
<evidence type="ECO:0000256" key="5">
    <source>
        <dbReference type="SAM" id="MobiDB-lite"/>
    </source>
</evidence>
<evidence type="ECO:0000256" key="2">
    <source>
        <dbReference type="ARBA" id="ARBA00022963"/>
    </source>
</evidence>
<reference evidence="7" key="2">
    <citation type="submission" date="2020-09" db="EMBL/GenBank/DDBJ databases">
        <authorList>
            <person name="Sun Q."/>
            <person name="Ohkuma M."/>
        </authorList>
    </citation>
    <scope>NUCLEOTIDE SEQUENCE</scope>
    <source>
        <strain evidence="7">JCM 4490</strain>
    </source>
</reference>
<dbReference type="GO" id="GO:0016042">
    <property type="term" value="P:lipid catabolic process"/>
    <property type="evidence" value="ECO:0007669"/>
    <property type="project" value="UniProtKB-UniRule"/>
</dbReference>
<evidence type="ECO:0000256" key="3">
    <source>
        <dbReference type="ARBA" id="ARBA00023098"/>
    </source>
</evidence>
<dbReference type="EMBL" id="BMUE01000010">
    <property type="protein sequence ID" value="GGW63819.1"/>
    <property type="molecule type" value="Genomic_DNA"/>
</dbReference>
<proteinExistence type="predicted"/>
<feature type="region of interest" description="Disordered" evidence="5">
    <location>
        <begin position="250"/>
        <end position="270"/>
    </location>
</feature>
<feature type="short sequence motif" description="DGA/G" evidence="4">
    <location>
        <begin position="188"/>
        <end position="190"/>
    </location>
</feature>
<dbReference type="SUPFAM" id="SSF52151">
    <property type="entry name" value="FabD/lysophospholipase-like"/>
    <property type="match status" value="1"/>
</dbReference>
<evidence type="ECO:0000259" key="6">
    <source>
        <dbReference type="PROSITE" id="PS51635"/>
    </source>
</evidence>
<dbReference type="PANTHER" id="PTHR14226">
    <property type="entry name" value="NEUROPATHY TARGET ESTERASE/SWISS CHEESE D.MELANOGASTER"/>
    <property type="match status" value="1"/>
</dbReference>
<dbReference type="PANTHER" id="PTHR14226:SF57">
    <property type="entry name" value="BLR7027 PROTEIN"/>
    <property type="match status" value="1"/>
</dbReference>
<protein>
    <submittedName>
        <fullName evidence="7">Patatin</fullName>
    </submittedName>
</protein>
<sequence>MDMSEALVLGGGGVGGIAWLTGVLTGLAEAGRDVTGAGLLVGTSAGSTVAAQVGSGLSLAELYARQVDPARQSAEIMAEMDMEKFAVEFGAATASSASVPELRRAVGRLALEADTVSESRRRAVIESRLPSHGWPERALKVVAVDAESGEPRVFDRTSGVPLVEAVAASCAVPGVWPPVTIGARRYVDGGVRSMANVDLAAGADRVLVLVPMGATEPFPSEQPLERAVEELRDGGAEVVVVAPDEASAAAIGGNPLDPGTRGPAAEAGRAQGRALTLAWGRS</sequence>
<reference evidence="7" key="1">
    <citation type="journal article" date="2014" name="Int. J. Syst. Evol. Microbiol.">
        <title>Complete genome sequence of Corynebacterium casei LMG S-19264T (=DSM 44701T), isolated from a smear-ripened cheese.</title>
        <authorList>
            <consortium name="US DOE Joint Genome Institute (JGI-PGF)"/>
            <person name="Walter F."/>
            <person name="Albersmeier A."/>
            <person name="Kalinowski J."/>
            <person name="Ruckert C."/>
        </authorList>
    </citation>
    <scope>NUCLEOTIDE SEQUENCE</scope>
    <source>
        <strain evidence="7">JCM 4490</strain>
    </source>
</reference>
<feature type="short sequence motif" description="GXSXG" evidence="4">
    <location>
        <begin position="42"/>
        <end position="46"/>
    </location>
</feature>
<dbReference type="InterPro" id="IPR002641">
    <property type="entry name" value="PNPLA_dom"/>
</dbReference>
<keyword evidence="8" id="KW-1185">Reference proteome</keyword>
<dbReference type="AlphaFoldDB" id="A0A918JCT8"/>
<dbReference type="GO" id="GO:0016787">
    <property type="term" value="F:hydrolase activity"/>
    <property type="evidence" value="ECO:0007669"/>
    <property type="project" value="UniProtKB-UniRule"/>
</dbReference>
<comment type="caution">
    <text evidence="7">The sequence shown here is derived from an EMBL/GenBank/DDBJ whole genome shotgun (WGS) entry which is preliminary data.</text>
</comment>
<keyword evidence="1 4" id="KW-0378">Hydrolase</keyword>
<evidence type="ECO:0000313" key="7">
    <source>
        <dbReference type="EMBL" id="GGW63819.1"/>
    </source>
</evidence>
<dbReference type="Pfam" id="PF01734">
    <property type="entry name" value="Patatin"/>
    <property type="match status" value="1"/>
</dbReference>
<accession>A0A918JCT8</accession>
<gene>
    <name evidence="7" type="ORF">GCM10010503_46160</name>
</gene>
<feature type="domain" description="PNPLA" evidence="6">
    <location>
        <begin position="7"/>
        <end position="202"/>
    </location>
</feature>
<feature type="active site" description="Proton acceptor" evidence="4">
    <location>
        <position position="188"/>
    </location>
</feature>
<dbReference type="Gene3D" id="3.40.1090.10">
    <property type="entry name" value="Cytosolic phospholipase A2 catalytic domain"/>
    <property type="match status" value="2"/>
</dbReference>
<evidence type="ECO:0000256" key="4">
    <source>
        <dbReference type="PROSITE-ProRule" id="PRU01161"/>
    </source>
</evidence>